<name>A0A9P5YNN0_9AGAR</name>
<dbReference type="AlphaFoldDB" id="A0A9P5YNN0"/>
<proteinExistence type="predicted"/>
<sequence length="245" mass="27497">MDSKLIAYHEEISQGEGYVGAEDFPLKTTWMAEVNGESLFDLMGSSNLICTIVGVVSPAGLKMAPHGNFDPFDLGATDDPIKRLNNAAMEFRLTRPTDQFKIFQEEFDQAIQNLHLLSDDSSTASAHTTKLISYDHDEGPLLLFSKFIFCAHYAPKLSFITDAEQYPVAENIRPFLVPMYGKYKATPIRATHLNNPMHAPINAQYLQTDIEGALVEVRFLLNRDRYAKEGLSANIYDVCILKQRS</sequence>
<reference evidence="1" key="1">
    <citation type="submission" date="2020-11" db="EMBL/GenBank/DDBJ databases">
        <authorList>
            <consortium name="DOE Joint Genome Institute"/>
            <person name="Ahrendt S."/>
            <person name="Riley R."/>
            <person name="Andreopoulos W."/>
            <person name="Labutti K."/>
            <person name="Pangilinan J."/>
            <person name="Ruiz-Duenas F.J."/>
            <person name="Barrasa J.M."/>
            <person name="Sanchez-Garcia M."/>
            <person name="Camarero S."/>
            <person name="Miyauchi S."/>
            <person name="Serrano A."/>
            <person name="Linde D."/>
            <person name="Babiker R."/>
            <person name="Drula E."/>
            <person name="Ayuso-Fernandez I."/>
            <person name="Pacheco R."/>
            <person name="Padilla G."/>
            <person name="Ferreira P."/>
            <person name="Barriuso J."/>
            <person name="Kellner H."/>
            <person name="Castanera R."/>
            <person name="Alfaro M."/>
            <person name="Ramirez L."/>
            <person name="Pisabarro A.G."/>
            <person name="Kuo A."/>
            <person name="Tritt A."/>
            <person name="Lipzen A."/>
            <person name="He G."/>
            <person name="Yan M."/>
            <person name="Ng V."/>
            <person name="Cullen D."/>
            <person name="Martin F."/>
            <person name="Rosso M.-N."/>
            <person name="Henrissat B."/>
            <person name="Hibbett D."/>
            <person name="Martinez A.T."/>
            <person name="Grigoriev I.V."/>
        </authorList>
    </citation>
    <scope>NUCLEOTIDE SEQUENCE</scope>
    <source>
        <strain evidence="1">CIRM-BRFM 674</strain>
    </source>
</reference>
<dbReference type="Proteomes" id="UP000807469">
    <property type="component" value="Unassembled WGS sequence"/>
</dbReference>
<dbReference type="OrthoDB" id="10402765at2759"/>
<protein>
    <submittedName>
        <fullName evidence="1">Uncharacterized protein</fullName>
    </submittedName>
</protein>
<accession>A0A9P5YNN0</accession>
<dbReference type="EMBL" id="MU155515">
    <property type="protein sequence ID" value="KAF9472624.1"/>
    <property type="molecule type" value="Genomic_DNA"/>
</dbReference>
<organism evidence="1 2">
    <name type="scientific">Pholiota conissans</name>
    <dbReference type="NCBI Taxonomy" id="109636"/>
    <lineage>
        <taxon>Eukaryota</taxon>
        <taxon>Fungi</taxon>
        <taxon>Dikarya</taxon>
        <taxon>Basidiomycota</taxon>
        <taxon>Agaricomycotina</taxon>
        <taxon>Agaricomycetes</taxon>
        <taxon>Agaricomycetidae</taxon>
        <taxon>Agaricales</taxon>
        <taxon>Agaricineae</taxon>
        <taxon>Strophariaceae</taxon>
        <taxon>Pholiota</taxon>
    </lineage>
</organism>
<evidence type="ECO:0000313" key="2">
    <source>
        <dbReference type="Proteomes" id="UP000807469"/>
    </source>
</evidence>
<keyword evidence="2" id="KW-1185">Reference proteome</keyword>
<gene>
    <name evidence="1" type="ORF">BDN70DRAFT_900402</name>
</gene>
<comment type="caution">
    <text evidence="1">The sequence shown here is derived from an EMBL/GenBank/DDBJ whole genome shotgun (WGS) entry which is preliminary data.</text>
</comment>
<evidence type="ECO:0000313" key="1">
    <source>
        <dbReference type="EMBL" id="KAF9472624.1"/>
    </source>
</evidence>